<dbReference type="OrthoDB" id="1256785at2"/>
<protein>
    <recommendedName>
        <fullName evidence="1">SnoaL-like domain-containing protein</fullName>
    </recommendedName>
</protein>
<accession>A0A2M8HEP8</accession>
<dbReference type="AlphaFoldDB" id="A0A2M8HEP8"/>
<feature type="domain" description="SnoaL-like" evidence="1">
    <location>
        <begin position="20"/>
        <end position="108"/>
    </location>
</feature>
<name>A0A2M8HEP8_9GAMM</name>
<dbReference type="EMBL" id="PGCP01000002">
    <property type="protein sequence ID" value="PJC95022.1"/>
    <property type="molecule type" value="Genomic_DNA"/>
</dbReference>
<sequence>MNPSTIVEQALFEIVCHPLHDEAQISAFFSPHYQQWVDGKSLDYAGFVAHMAKLKQITRAIHVTVLAIASQQENVLTHHRVDVTKADGSRAQIEVFAHFVVQGGRILRCEELTHMVAGAAEDGELGSVQ</sequence>
<comment type="caution">
    <text evidence="2">The sequence shown here is derived from an EMBL/GenBank/DDBJ whole genome shotgun (WGS) entry which is preliminary data.</text>
</comment>
<keyword evidence="3" id="KW-1185">Reference proteome</keyword>
<organism evidence="2 3">
    <name type="scientific">Aeromonas lusitana</name>
    <dbReference type="NCBI Taxonomy" id="931529"/>
    <lineage>
        <taxon>Bacteria</taxon>
        <taxon>Pseudomonadati</taxon>
        <taxon>Pseudomonadota</taxon>
        <taxon>Gammaproteobacteria</taxon>
        <taxon>Aeromonadales</taxon>
        <taxon>Aeromonadaceae</taxon>
        <taxon>Aeromonas</taxon>
    </lineage>
</organism>
<dbReference type="RefSeq" id="WP_100858172.1">
    <property type="nucleotide sequence ID" value="NZ_PGCP01000002.1"/>
</dbReference>
<reference evidence="2 3" key="1">
    <citation type="submission" date="2017-11" db="EMBL/GenBank/DDBJ databases">
        <title>Draft genome sequence of environmental isolate Aeromonas lusitania sp. nov. MDC 2473.</title>
        <authorList>
            <person name="Colston S.M."/>
            <person name="Navarro A."/>
            <person name="Martinez-Murcia A.J."/>
            <person name="Graf J."/>
        </authorList>
    </citation>
    <scope>NUCLEOTIDE SEQUENCE [LARGE SCALE GENOMIC DNA]</scope>
    <source>
        <strain evidence="2 3">MDC 2473</strain>
    </source>
</reference>
<evidence type="ECO:0000313" key="3">
    <source>
        <dbReference type="Proteomes" id="UP000232060"/>
    </source>
</evidence>
<dbReference type="SUPFAM" id="SSF54427">
    <property type="entry name" value="NTF2-like"/>
    <property type="match status" value="1"/>
</dbReference>
<dbReference type="InterPro" id="IPR037401">
    <property type="entry name" value="SnoaL-like"/>
</dbReference>
<gene>
    <name evidence="2" type="ORF">CUC44_01130</name>
</gene>
<evidence type="ECO:0000259" key="1">
    <source>
        <dbReference type="Pfam" id="PF12680"/>
    </source>
</evidence>
<dbReference type="Pfam" id="PF12680">
    <property type="entry name" value="SnoaL_2"/>
    <property type="match status" value="1"/>
</dbReference>
<evidence type="ECO:0000313" key="2">
    <source>
        <dbReference type="EMBL" id="PJC95022.1"/>
    </source>
</evidence>
<dbReference type="Proteomes" id="UP000232060">
    <property type="component" value="Unassembled WGS sequence"/>
</dbReference>
<dbReference type="InterPro" id="IPR032710">
    <property type="entry name" value="NTF2-like_dom_sf"/>
</dbReference>
<proteinExistence type="predicted"/>
<dbReference type="Gene3D" id="3.10.450.50">
    <property type="match status" value="1"/>
</dbReference>